<dbReference type="Proteomes" id="UP000327493">
    <property type="component" value="Chromosome 2"/>
</dbReference>
<comment type="caution">
    <text evidence="1">The sequence shown here is derived from an EMBL/GenBank/DDBJ whole genome shotgun (WGS) entry which is preliminary data.</text>
</comment>
<dbReference type="AlphaFoldDB" id="A0A5J5DQ07"/>
<dbReference type="EMBL" id="VOFY01000002">
    <property type="protein sequence ID" value="KAA8595352.1"/>
    <property type="molecule type" value="Genomic_DNA"/>
</dbReference>
<accession>A0A5J5DQ07</accession>
<protein>
    <submittedName>
        <fullName evidence="1">Uncharacterized protein</fullName>
    </submittedName>
</protein>
<gene>
    <name evidence="1" type="ORF">FQN60_012487</name>
</gene>
<sequence length="33" mass="3750">MDVQGKGKVCDHTRPFLKNEVVLDYHGHVVTRA</sequence>
<proteinExistence type="predicted"/>
<organism evidence="1 2">
    <name type="scientific">Etheostoma spectabile</name>
    <name type="common">orangethroat darter</name>
    <dbReference type="NCBI Taxonomy" id="54343"/>
    <lineage>
        <taxon>Eukaryota</taxon>
        <taxon>Metazoa</taxon>
        <taxon>Chordata</taxon>
        <taxon>Craniata</taxon>
        <taxon>Vertebrata</taxon>
        <taxon>Euteleostomi</taxon>
        <taxon>Actinopterygii</taxon>
        <taxon>Neopterygii</taxon>
        <taxon>Teleostei</taxon>
        <taxon>Neoteleostei</taxon>
        <taxon>Acanthomorphata</taxon>
        <taxon>Eupercaria</taxon>
        <taxon>Perciformes</taxon>
        <taxon>Percoidei</taxon>
        <taxon>Percidae</taxon>
        <taxon>Etheostomatinae</taxon>
        <taxon>Etheostoma</taxon>
    </lineage>
</organism>
<reference evidence="1 2" key="1">
    <citation type="submission" date="2019-08" db="EMBL/GenBank/DDBJ databases">
        <title>A chromosome-level genome assembly, high-density linkage maps, and genome scans reveal the genomic architecture of hybrid incompatibilities underlying speciation via character displacement in darters (Percidae: Etheostominae).</title>
        <authorList>
            <person name="Moran R.L."/>
            <person name="Catchen J.M."/>
            <person name="Fuller R.C."/>
        </authorList>
    </citation>
    <scope>NUCLEOTIDE SEQUENCE [LARGE SCALE GENOMIC DNA]</scope>
    <source>
        <strain evidence="1">EspeVRDwgs_2016</strain>
        <tissue evidence="1">Muscle</tissue>
    </source>
</reference>
<evidence type="ECO:0000313" key="2">
    <source>
        <dbReference type="Proteomes" id="UP000327493"/>
    </source>
</evidence>
<keyword evidence="2" id="KW-1185">Reference proteome</keyword>
<evidence type="ECO:0000313" key="1">
    <source>
        <dbReference type="EMBL" id="KAA8595352.1"/>
    </source>
</evidence>
<name>A0A5J5DQ07_9PERO</name>